<dbReference type="InterPro" id="IPR000182">
    <property type="entry name" value="GNAT_dom"/>
</dbReference>
<keyword evidence="3" id="KW-1185">Reference proteome</keyword>
<evidence type="ECO:0000313" key="2">
    <source>
        <dbReference type="EMBL" id="EMS70504.1"/>
    </source>
</evidence>
<dbReference type="InterPro" id="IPR050276">
    <property type="entry name" value="MshD_Acetyltransferase"/>
</dbReference>
<reference evidence="2 3" key="1">
    <citation type="journal article" date="2013" name="Genome Announc.">
        <title>Draft Genome Sequence of the Cellulolytic, Mesophilic, Anaerobic Bacterium Clostridium termitidis Strain CT1112 (DSM 5398).</title>
        <authorList>
            <person name="Lal S."/>
            <person name="Ramachandran U."/>
            <person name="Zhang X."/>
            <person name="Munir R."/>
            <person name="Sparling R."/>
            <person name="Levin D.B."/>
        </authorList>
    </citation>
    <scope>NUCLEOTIDE SEQUENCE [LARGE SCALE GENOMIC DNA]</scope>
    <source>
        <strain evidence="2 3">CT1112</strain>
    </source>
</reference>
<proteinExistence type="predicted"/>
<protein>
    <submittedName>
        <fullName evidence="2">Acetyltransferase</fullName>
    </submittedName>
</protein>
<keyword evidence="2" id="KW-0808">Transferase</keyword>
<name>S0FN00_RUMCE</name>
<dbReference type="eggNOG" id="COG0456">
    <property type="taxonomic scope" value="Bacteria"/>
</dbReference>
<accession>S0FN00</accession>
<dbReference type="CDD" id="cd04301">
    <property type="entry name" value="NAT_SF"/>
    <property type="match status" value="1"/>
</dbReference>
<dbReference type="Pfam" id="PF00583">
    <property type="entry name" value="Acetyltransf_1"/>
    <property type="match status" value="1"/>
</dbReference>
<dbReference type="RefSeq" id="WP_004628456.1">
    <property type="nucleotide sequence ID" value="NZ_AORV01000054.1"/>
</dbReference>
<dbReference type="AlphaFoldDB" id="S0FN00"/>
<dbReference type="GO" id="GO:0016747">
    <property type="term" value="F:acyltransferase activity, transferring groups other than amino-acyl groups"/>
    <property type="evidence" value="ECO:0007669"/>
    <property type="project" value="InterPro"/>
</dbReference>
<dbReference type="PANTHER" id="PTHR43617:SF38">
    <property type="entry name" value="N-ACETYLTRANSFERASE DOMAIN-CONTAINING PROTEIN"/>
    <property type="match status" value="1"/>
</dbReference>
<feature type="domain" description="N-acetyltransferase" evidence="1">
    <location>
        <begin position="2"/>
        <end position="141"/>
    </location>
</feature>
<dbReference type="PATRIC" id="fig|1195236.3.peg.3953"/>
<sequence length="158" mass="18143">MFEVKPIDIKTREDVINLINEQWGGPVIVTKGIIHYAGYLPGFVAVEDDKLKGLITYNIQNEDCEIVSLDSLIEKQGIGSMLIDKVIEEAKAHKCKRVWLITTNDNTHAIRFYQRRGFNFTGLYINAIQESRKIKPQIPLLGMDDIPIMHEIEFEKNL</sequence>
<evidence type="ECO:0000313" key="3">
    <source>
        <dbReference type="Proteomes" id="UP000014155"/>
    </source>
</evidence>
<dbReference type="Gene3D" id="3.40.630.30">
    <property type="match status" value="1"/>
</dbReference>
<dbReference type="PANTHER" id="PTHR43617">
    <property type="entry name" value="L-AMINO ACID N-ACETYLTRANSFERASE"/>
    <property type="match status" value="1"/>
</dbReference>
<dbReference type="STRING" id="1195236.CTER_3740"/>
<dbReference type="EMBL" id="AORV01000054">
    <property type="protein sequence ID" value="EMS70504.1"/>
    <property type="molecule type" value="Genomic_DNA"/>
</dbReference>
<comment type="caution">
    <text evidence="2">The sequence shown here is derived from an EMBL/GenBank/DDBJ whole genome shotgun (WGS) entry which is preliminary data.</text>
</comment>
<dbReference type="Proteomes" id="UP000014155">
    <property type="component" value="Unassembled WGS sequence"/>
</dbReference>
<evidence type="ECO:0000259" key="1">
    <source>
        <dbReference type="PROSITE" id="PS51186"/>
    </source>
</evidence>
<organism evidence="2 3">
    <name type="scientific">Ruminiclostridium cellobioparum subsp. termitidis CT1112</name>
    <dbReference type="NCBI Taxonomy" id="1195236"/>
    <lineage>
        <taxon>Bacteria</taxon>
        <taxon>Bacillati</taxon>
        <taxon>Bacillota</taxon>
        <taxon>Clostridia</taxon>
        <taxon>Eubacteriales</taxon>
        <taxon>Oscillospiraceae</taxon>
        <taxon>Ruminiclostridium</taxon>
    </lineage>
</organism>
<dbReference type="SUPFAM" id="SSF55729">
    <property type="entry name" value="Acyl-CoA N-acyltransferases (Nat)"/>
    <property type="match status" value="1"/>
</dbReference>
<gene>
    <name evidence="2" type="ORF">CTER_3740</name>
</gene>
<dbReference type="PROSITE" id="PS51186">
    <property type="entry name" value="GNAT"/>
    <property type="match status" value="1"/>
</dbReference>
<dbReference type="InterPro" id="IPR016181">
    <property type="entry name" value="Acyl_CoA_acyltransferase"/>
</dbReference>